<dbReference type="Proteomes" id="UP000692954">
    <property type="component" value="Unassembled WGS sequence"/>
</dbReference>
<sequence>MQTEIKIISQPPKKSAKEIYLEFKKWLQKNDINLNIYCIKFKPDIKDDNVENQIKRSQFWNSKIQSSISENSLFQLIQKIEPKLLNESKFILGKQLDYCEMIDDILIKTQEELFGVPKWHPTIRTQSNQQMSQASTQCYVYFYGQDIQKLKYYEDEKNQKQITLFGKQCTFKGSSWKKDIQISKENYVSIPGTECSFGILNNKKFYQYWSTLQVVKYYQENSILLQDINLELQNTQVSVYFSLQIDTSRRINCLIQFQTRKDGNVKEIEYNKTYSNGGIIVDISKDGTQIHFYVKIVETPRCYIQENYDFDKYQNQRDIKYWRCQNFLQNDIFNIVQQGIIRQQSYLKFTVNHNQTTNENFYNFCQEIENQGYLEKFVADQHIQQKRISEFQQIEYIFQVKLCLNWMLLSAAYGRFKIIQPNQNFQNFIDQVKEFSPLTIAYQIKLLKQRKQEKKDKDTFQIDKFLDIVKTNAQRHNDDKLDEILLADFTPSGILPNYSLYEILPLQDLEICSKKQVKGKAQYKQNSLQEEIIKIRVRDENFEILRQKQFDKQKQKQILFSGYFRELFKENIKILDRNYTFFAYDSRALRKGEFYAINQIYFQTTYQYMFQQLMKSYKNNQRIVKCSQIQKIFNEHLNSIYSSVSLSQIQDKLLEIRFEQDFQKNYLPQGQLLYIKADTKQMNRKRNSQNNFNYKILMPQGKASSDVIKLINEIAFEGQNTDFCCFIIRYQNFKGIITNMANQNKHGLIRLYENMIQKHSPANEQLELLNKKIWVEKKKLDEIQILGIPDFKPCVLRLFQILNIINLDNPGGQIFEKFQKQYQKLKQQKFINQNDPNYDPFYQKVLKKYERKQEFLLPVKKGAYLMGVYDKLLNPDEVFINVQGENEKNCQVVKDNHIMIFKKNYLIEDGICVFQNTSQENQEKLKKLYKNVIVFSVHMLGEKFPQDEFDDKQKFVAIWDQSLIPNVGITQFDGRNHCRSFKNNNKEQDSNIQSSINQSFDEKDWISGLQEQAIDFFCIFQQSCNFNELKNIYTKVLLKYKLYQGDKNFSQIFDKIKNQIKIINLIGMKFPSTQAQKTNYCEILGCLKSVHKDIINADLAIEQYFLK</sequence>
<dbReference type="GO" id="GO:0003968">
    <property type="term" value="F:RNA-directed RNA polymerase activity"/>
    <property type="evidence" value="ECO:0007669"/>
    <property type="project" value="InterPro"/>
</dbReference>
<organism evidence="1 2">
    <name type="scientific">Paramecium sonneborni</name>
    <dbReference type="NCBI Taxonomy" id="65129"/>
    <lineage>
        <taxon>Eukaryota</taxon>
        <taxon>Sar</taxon>
        <taxon>Alveolata</taxon>
        <taxon>Ciliophora</taxon>
        <taxon>Intramacronucleata</taxon>
        <taxon>Oligohymenophorea</taxon>
        <taxon>Peniculida</taxon>
        <taxon>Parameciidae</taxon>
        <taxon>Paramecium</taxon>
    </lineage>
</organism>
<dbReference type="GO" id="GO:0030422">
    <property type="term" value="P:siRNA processing"/>
    <property type="evidence" value="ECO:0007669"/>
    <property type="project" value="TreeGrafter"/>
</dbReference>
<dbReference type="InterPro" id="IPR007855">
    <property type="entry name" value="RDRP"/>
</dbReference>
<gene>
    <name evidence="1" type="ORF">PSON_ATCC_30995.1.T0230182</name>
</gene>
<dbReference type="OrthoDB" id="307468at2759"/>
<proteinExistence type="predicted"/>
<reference evidence="1" key="1">
    <citation type="submission" date="2021-01" db="EMBL/GenBank/DDBJ databases">
        <authorList>
            <consortium name="Genoscope - CEA"/>
            <person name="William W."/>
        </authorList>
    </citation>
    <scope>NUCLEOTIDE SEQUENCE</scope>
</reference>
<dbReference type="GO" id="GO:0031380">
    <property type="term" value="C:nuclear RNA-directed RNA polymerase complex"/>
    <property type="evidence" value="ECO:0007669"/>
    <property type="project" value="TreeGrafter"/>
</dbReference>
<name>A0A8S1LNJ8_9CILI</name>
<keyword evidence="2" id="KW-1185">Reference proteome</keyword>
<comment type="caution">
    <text evidence="1">The sequence shown here is derived from an EMBL/GenBank/DDBJ whole genome shotgun (WGS) entry which is preliminary data.</text>
</comment>
<evidence type="ECO:0008006" key="3">
    <source>
        <dbReference type="Google" id="ProtNLM"/>
    </source>
</evidence>
<dbReference type="AlphaFoldDB" id="A0A8S1LNJ8"/>
<dbReference type="PANTHER" id="PTHR23079">
    <property type="entry name" value="RNA-DEPENDENT RNA POLYMERASE"/>
    <property type="match status" value="1"/>
</dbReference>
<protein>
    <recommendedName>
        <fullName evidence="3">RNA-directed RNA polymerase</fullName>
    </recommendedName>
</protein>
<evidence type="ECO:0000313" key="1">
    <source>
        <dbReference type="EMBL" id="CAD8067721.1"/>
    </source>
</evidence>
<dbReference type="EMBL" id="CAJJDN010000023">
    <property type="protein sequence ID" value="CAD8067721.1"/>
    <property type="molecule type" value="Genomic_DNA"/>
</dbReference>
<dbReference type="PANTHER" id="PTHR23079:SF55">
    <property type="entry name" value="RNA-DIRECTED RNA POLYMERASE"/>
    <property type="match status" value="1"/>
</dbReference>
<accession>A0A8S1LNJ8</accession>
<evidence type="ECO:0000313" key="2">
    <source>
        <dbReference type="Proteomes" id="UP000692954"/>
    </source>
</evidence>